<dbReference type="Pfam" id="PF01609">
    <property type="entry name" value="DDE_Tnp_1"/>
    <property type="match status" value="1"/>
</dbReference>
<evidence type="ECO:0000313" key="6">
    <source>
        <dbReference type="EMBL" id="QMW05587.1"/>
    </source>
</evidence>
<evidence type="ECO:0000313" key="7">
    <source>
        <dbReference type="EMBL" id="QMW05905.1"/>
    </source>
</evidence>
<keyword evidence="8" id="KW-1185">Reference proteome</keyword>
<gene>
    <name evidence="2" type="ORF">H3H32_07910</name>
    <name evidence="3" type="ORF">H3H32_08440</name>
    <name evidence="4" type="ORF">H3H32_08535</name>
    <name evidence="5" type="ORF">H3H32_08955</name>
    <name evidence="6" type="ORF">H3H32_12190</name>
    <name evidence="7" type="ORF">H3H32_13910</name>
</gene>
<sequence>MKVTAQLYGQFLLSSQINYTATYLADHLEGITHDNVQYFLKASRVAPRQVWQHVRHQIQLDTDGYILFDDTVLNKEHSHKIELVRRQYSGNAHGIIKGIGVVNCVYFNPKINQFWLIDYRIFNPDEDGKSKLDHVLDMLNQLAPRQISYRIVLMDSWYAVTDLFKWLITNEKLFYCPIKSNRKVDDSGGKEPYQPVSYLSWSAQQVQQGKLVKVHKMPQNTYLKLFRVLVSTHRTDYIVTNDLAQNETSAAEEKSGIRWTIEQFHREDKQITGLECCQCRLARSQRNHIGLAALTWLRFKQLAYQTKKTVYQLKQGLLDAYLRQELANPSVAFA</sequence>
<evidence type="ECO:0000313" key="2">
    <source>
        <dbReference type="EMBL" id="QMW04834.1"/>
    </source>
</evidence>
<dbReference type="Proteomes" id="UP000515369">
    <property type="component" value="Chromosome"/>
</dbReference>
<dbReference type="InterPro" id="IPR012337">
    <property type="entry name" value="RNaseH-like_sf"/>
</dbReference>
<dbReference type="GO" id="GO:0004803">
    <property type="term" value="F:transposase activity"/>
    <property type="evidence" value="ECO:0007669"/>
    <property type="project" value="InterPro"/>
</dbReference>
<dbReference type="KEGG" id="sfol:H3H32_08955"/>
<dbReference type="EMBL" id="CP059732">
    <property type="protein sequence ID" value="QMW04834.1"/>
    <property type="molecule type" value="Genomic_DNA"/>
</dbReference>
<dbReference type="EMBL" id="CP059732">
    <property type="protein sequence ID" value="QMW05000.1"/>
    <property type="molecule type" value="Genomic_DNA"/>
</dbReference>
<evidence type="ECO:0000313" key="8">
    <source>
        <dbReference type="Proteomes" id="UP000515369"/>
    </source>
</evidence>
<dbReference type="AlphaFoldDB" id="A0A7G5H142"/>
<protein>
    <submittedName>
        <fullName evidence="2">Transposase</fullName>
    </submittedName>
</protein>
<dbReference type="InterPro" id="IPR002559">
    <property type="entry name" value="Transposase_11"/>
</dbReference>
<dbReference type="EMBL" id="CP059732">
    <property type="protein sequence ID" value="QMW04912.1"/>
    <property type="molecule type" value="Genomic_DNA"/>
</dbReference>
<dbReference type="SUPFAM" id="SSF53098">
    <property type="entry name" value="Ribonuclease H-like"/>
    <property type="match status" value="1"/>
</dbReference>
<dbReference type="GO" id="GO:0003677">
    <property type="term" value="F:DNA binding"/>
    <property type="evidence" value="ECO:0007669"/>
    <property type="project" value="InterPro"/>
</dbReference>
<dbReference type="KEGG" id="sfol:H3H32_08535"/>
<evidence type="ECO:0000313" key="4">
    <source>
        <dbReference type="EMBL" id="QMW04929.1"/>
    </source>
</evidence>
<proteinExistence type="predicted"/>
<reference evidence="2 8" key="1">
    <citation type="submission" date="2020-07" db="EMBL/GenBank/DDBJ databases">
        <title>Spirosoma foliorum sp. nov., isolated from the leaves on the Nejang mountain Korea, Republic of.</title>
        <authorList>
            <person name="Ho H."/>
            <person name="Lee Y.-J."/>
            <person name="Nurcahyanto D.-A."/>
            <person name="Kim S.-G."/>
        </authorList>
    </citation>
    <scope>NUCLEOTIDE SEQUENCE [LARGE SCALE GENOMIC DNA]</scope>
    <source>
        <strain evidence="2 8">PL0136</strain>
    </source>
</reference>
<dbReference type="EMBL" id="CP059732">
    <property type="protein sequence ID" value="QMW05905.1"/>
    <property type="molecule type" value="Genomic_DNA"/>
</dbReference>
<dbReference type="GO" id="GO:0006313">
    <property type="term" value="P:DNA transposition"/>
    <property type="evidence" value="ECO:0007669"/>
    <property type="project" value="InterPro"/>
</dbReference>
<dbReference type="RefSeq" id="WP_182462186.1">
    <property type="nucleotide sequence ID" value="NZ_CP059732.1"/>
</dbReference>
<dbReference type="EMBL" id="CP059732">
    <property type="protein sequence ID" value="QMW04929.1"/>
    <property type="molecule type" value="Genomic_DNA"/>
</dbReference>
<evidence type="ECO:0000259" key="1">
    <source>
        <dbReference type="Pfam" id="PF01609"/>
    </source>
</evidence>
<dbReference type="EMBL" id="CP059732">
    <property type="protein sequence ID" value="QMW05587.1"/>
    <property type="molecule type" value="Genomic_DNA"/>
</dbReference>
<organism evidence="2 8">
    <name type="scientific">Spirosoma foliorum</name>
    <dbReference type="NCBI Taxonomy" id="2710596"/>
    <lineage>
        <taxon>Bacteria</taxon>
        <taxon>Pseudomonadati</taxon>
        <taxon>Bacteroidota</taxon>
        <taxon>Cytophagia</taxon>
        <taxon>Cytophagales</taxon>
        <taxon>Cytophagaceae</taxon>
        <taxon>Spirosoma</taxon>
    </lineage>
</organism>
<accession>A0A7G5H142</accession>
<evidence type="ECO:0000313" key="5">
    <source>
        <dbReference type="EMBL" id="QMW05000.1"/>
    </source>
</evidence>
<dbReference type="KEGG" id="sfol:H3H32_07910"/>
<dbReference type="KEGG" id="sfol:H3H32_12190"/>
<dbReference type="KEGG" id="sfol:H3H32_13910"/>
<feature type="domain" description="Transposase IS4-like" evidence="1">
    <location>
        <begin position="132"/>
        <end position="296"/>
    </location>
</feature>
<dbReference type="KEGG" id="sfol:H3H32_08440"/>
<evidence type="ECO:0000313" key="3">
    <source>
        <dbReference type="EMBL" id="QMW04912.1"/>
    </source>
</evidence>
<name>A0A7G5H142_9BACT</name>